<evidence type="ECO:0000256" key="1">
    <source>
        <dbReference type="SAM" id="Phobius"/>
    </source>
</evidence>
<dbReference type="EMBL" id="CAJNNV010003793">
    <property type="protein sequence ID" value="CAE8589633.1"/>
    <property type="molecule type" value="Genomic_DNA"/>
</dbReference>
<evidence type="ECO:0000313" key="2">
    <source>
        <dbReference type="EMBL" id="CAE8589633.1"/>
    </source>
</evidence>
<keyword evidence="1" id="KW-0472">Membrane</keyword>
<dbReference type="Proteomes" id="UP000654075">
    <property type="component" value="Unassembled WGS sequence"/>
</dbReference>
<keyword evidence="1" id="KW-0812">Transmembrane</keyword>
<evidence type="ECO:0000313" key="3">
    <source>
        <dbReference type="Proteomes" id="UP000654075"/>
    </source>
</evidence>
<dbReference type="AlphaFoldDB" id="A0A813DW09"/>
<proteinExistence type="predicted"/>
<accession>A0A813DW09</accession>
<protein>
    <submittedName>
        <fullName evidence="2">Uncharacterized protein</fullName>
    </submittedName>
</protein>
<keyword evidence="3" id="KW-1185">Reference proteome</keyword>
<gene>
    <name evidence="2" type="ORF">PGLA1383_LOCUS8382</name>
</gene>
<sequence length="202" mass="22530">MSRQAVDVWNMRFRASIWAFDIGRDLALQCLRCLDGSLWPVDLQEVLFNYGEWVRYVLLGGHLRGDRGDSKASGFRWQFSPFQELSPESLRHAARVRLAQPGPTGAQQPSSCDVSHVGLAHLSCFAPASWPGEAAAMAELAAKLLDLHRRGGVLKQGGFSLTHSLTQATWFCLSLFSILLLLLLVLLLWLVFCCCCWFCCLS</sequence>
<feature type="transmembrane region" description="Helical" evidence="1">
    <location>
        <begin position="170"/>
        <end position="192"/>
    </location>
</feature>
<comment type="caution">
    <text evidence="2">The sequence shown here is derived from an EMBL/GenBank/DDBJ whole genome shotgun (WGS) entry which is preliminary data.</text>
</comment>
<keyword evidence="1" id="KW-1133">Transmembrane helix</keyword>
<name>A0A813DW09_POLGL</name>
<reference evidence="2" key="1">
    <citation type="submission" date="2021-02" db="EMBL/GenBank/DDBJ databases">
        <authorList>
            <person name="Dougan E. K."/>
            <person name="Rhodes N."/>
            <person name="Thang M."/>
            <person name="Chan C."/>
        </authorList>
    </citation>
    <scope>NUCLEOTIDE SEQUENCE</scope>
</reference>
<organism evidence="2 3">
    <name type="scientific">Polarella glacialis</name>
    <name type="common">Dinoflagellate</name>
    <dbReference type="NCBI Taxonomy" id="89957"/>
    <lineage>
        <taxon>Eukaryota</taxon>
        <taxon>Sar</taxon>
        <taxon>Alveolata</taxon>
        <taxon>Dinophyceae</taxon>
        <taxon>Suessiales</taxon>
        <taxon>Suessiaceae</taxon>
        <taxon>Polarella</taxon>
    </lineage>
</organism>